<keyword evidence="10" id="KW-0271">Exosome</keyword>
<evidence type="ECO:0000256" key="1">
    <source>
        <dbReference type="ARBA" id="ARBA00001946"/>
    </source>
</evidence>
<dbReference type="Pfam" id="PF17216">
    <property type="entry name" value="Rrp44_CSD1"/>
    <property type="match status" value="1"/>
</dbReference>
<dbReference type="Gene3D" id="3.40.50.1010">
    <property type="entry name" value="5'-nuclease"/>
    <property type="match status" value="1"/>
</dbReference>
<dbReference type="InterPro" id="IPR002716">
    <property type="entry name" value="PIN_dom"/>
</dbReference>
<keyword evidence="8" id="KW-0255">Endonuclease</keyword>
<evidence type="ECO:0000313" key="19">
    <source>
        <dbReference type="EMBL" id="TPX37107.1"/>
    </source>
</evidence>
<evidence type="ECO:0000256" key="8">
    <source>
        <dbReference type="ARBA" id="ARBA00022759"/>
    </source>
</evidence>
<comment type="cofactor">
    <cofactor evidence="1">
        <name>Mg(2+)</name>
        <dbReference type="ChEBI" id="CHEBI:18420"/>
    </cofactor>
</comment>
<evidence type="ECO:0000256" key="16">
    <source>
        <dbReference type="SAM" id="MobiDB-lite"/>
    </source>
</evidence>
<dbReference type="InterPro" id="IPR012340">
    <property type="entry name" value="NA-bd_OB-fold"/>
</dbReference>
<dbReference type="Pfam" id="PF17849">
    <property type="entry name" value="OB_Dis3"/>
    <property type="match status" value="1"/>
</dbReference>
<dbReference type="PROSITE" id="PS01175">
    <property type="entry name" value="RIBONUCLEASE_II"/>
    <property type="match status" value="1"/>
</dbReference>
<evidence type="ECO:0000256" key="14">
    <source>
        <dbReference type="ARBA" id="ARBA00077930"/>
    </source>
</evidence>
<dbReference type="GO" id="GO:0016075">
    <property type="term" value="P:rRNA catabolic process"/>
    <property type="evidence" value="ECO:0007669"/>
    <property type="project" value="TreeGrafter"/>
</dbReference>
<dbReference type="GO" id="GO:0006364">
    <property type="term" value="P:rRNA processing"/>
    <property type="evidence" value="ECO:0007669"/>
    <property type="project" value="UniProtKB-KW"/>
</dbReference>
<dbReference type="GO" id="GO:0004519">
    <property type="term" value="F:endonuclease activity"/>
    <property type="evidence" value="ECO:0007669"/>
    <property type="project" value="UniProtKB-KW"/>
</dbReference>
<dbReference type="Pfam" id="PF17215">
    <property type="entry name" value="Rrp44_S1"/>
    <property type="match status" value="1"/>
</dbReference>
<dbReference type="GO" id="GO:0000177">
    <property type="term" value="C:cytoplasmic exosome (RNase complex)"/>
    <property type="evidence" value="ECO:0007669"/>
    <property type="project" value="TreeGrafter"/>
</dbReference>
<keyword evidence="11" id="KW-0269">Exonuclease</keyword>
<dbReference type="FunFam" id="3.40.50.1010:FF:000010">
    <property type="entry name" value="Exosome complex exonuclease DIS3"/>
    <property type="match status" value="1"/>
</dbReference>
<dbReference type="InterPro" id="IPR050180">
    <property type="entry name" value="RNR_Ribonuclease"/>
</dbReference>
<feature type="region of interest" description="Disordered" evidence="16">
    <location>
        <begin position="314"/>
        <end position="356"/>
    </location>
</feature>
<evidence type="ECO:0000256" key="3">
    <source>
        <dbReference type="ARBA" id="ARBA00004604"/>
    </source>
</evidence>
<dbReference type="InterPro" id="IPR001900">
    <property type="entry name" value="RNase_II/R"/>
</dbReference>
<dbReference type="Gene3D" id="2.40.50.690">
    <property type="match status" value="1"/>
</dbReference>
<dbReference type="InterPro" id="IPR022966">
    <property type="entry name" value="RNase_II/R_CS"/>
</dbReference>
<evidence type="ECO:0000256" key="13">
    <source>
        <dbReference type="ARBA" id="ARBA00023242"/>
    </source>
</evidence>
<dbReference type="Pfam" id="PF00773">
    <property type="entry name" value="RNB"/>
    <property type="match status" value="1"/>
</dbReference>
<dbReference type="STRING" id="1806994.A0A507C7T2"/>
<keyword evidence="9" id="KW-0378">Hydrolase</keyword>
<keyword evidence="5" id="KW-0963">Cytoplasm</keyword>
<dbReference type="Gene3D" id="2.40.50.700">
    <property type="match status" value="1"/>
</dbReference>
<dbReference type="GeneID" id="42002128"/>
<dbReference type="Pfam" id="PF13638">
    <property type="entry name" value="PIN_4"/>
    <property type="match status" value="1"/>
</dbReference>
<protein>
    <recommendedName>
        <fullName evidence="14">Ribosomal RNA-processing protein 44</fullName>
    </recommendedName>
</protein>
<dbReference type="SUPFAM" id="SSF88723">
    <property type="entry name" value="PIN domain-like"/>
    <property type="match status" value="1"/>
</dbReference>
<feature type="domain" description="PIN" evidence="17">
    <location>
        <begin position="63"/>
        <end position="183"/>
    </location>
</feature>
<dbReference type="FunFam" id="2.40.50.700:FF:000001">
    <property type="entry name" value="Exosome complex exonuclease exoribonuclease (Rrp44)"/>
    <property type="match status" value="1"/>
</dbReference>
<keyword evidence="12" id="KW-0694">RNA-binding</keyword>
<feature type="compositionally biased region" description="Low complexity" evidence="16">
    <location>
        <begin position="322"/>
        <end position="337"/>
    </location>
</feature>
<reference evidence="19 20" key="1">
    <citation type="journal article" date="2019" name="Sci. Rep.">
        <title>Comparative genomics of chytrid fungi reveal insights into the obligate biotrophic and pathogenic lifestyle of Synchytrium endobioticum.</title>
        <authorList>
            <person name="van de Vossenberg B.T.L.H."/>
            <person name="Warris S."/>
            <person name="Nguyen H.D.T."/>
            <person name="van Gent-Pelzer M.P.E."/>
            <person name="Joly D.L."/>
            <person name="van de Geest H.C."/>
            <person name="Bonants P.J.M."/>
            <person name="Smith D.S."/>
            <person name="Levesque C.A."/>
            <person name="van der Lee T.A.J."/>
        </authorList>
    </citation>
    <scope>NUCLEOTIDE SEQUENCE [LARGE SCALE GENOMIC DNA]</scope>
    <source>
        <strain evidence="19 20">JEL517</strain>
    </source>
</reference>
<keyword evidence="13" id="KW-0539">Nucleus</keyword>
<evidence type="ECO:0000256" key="6">
    <source>
        <dbReference type="ARBA" id="ARBA00022552"/>
    </source>
</evidence>
<dbReference type="GO" id="GO:0071034">
    <property type="term" value="P:CUT catabolic process"/>
    <property type="evidence" value="ECO:0007669"/>
    <property type="project" value="UniProtKB-ARBA"/>
</dbReference>
<evidence type="ECO:0000256" key="11">
    <source>
        <dbReference type="ARBA" id="ARBA00022839"/>
    </source>
</evidence>
<evidence type="ECO:0000256" key="10">
    <source>
        <dbReference type="ARBA" id="ARBA00022835"/>
    </source>
</evidence>
<comment type="subcellular location">
    <subcellularLocation>
        <location evidence="2">Cytoplasm</location>
    </subcellularLocation>
    <subcellularLocation>
        <location evidence="3">Nucleus</location>
        <location evidence="3">Nucleolus</location>
    </subcellularLocation>
</comment>
<evidence type="ECO:0000256" key="12">
    <source>
        <dbReference type="ARBA" id="ARBA00022884"/>
    </source>
</evidence>
<feature type="domain" description="RNB" evidence="18">
    <location>
        <begin position="490"/>
        <end position="826"/>
    </location>
</feature>
<dbReference type="AlphaFoldDB" id="A0A507C7T2"/>
<dbReference type="InterPro" id="IPR029060">
    <property type="entry name" value="PIN-like_dom_sf"/>
</dbReference>
<feature type="compositionally biased region" description="Basic and acidic residues" evidence="16">
    <location>
        <begin position="983"/>
        <end position="994"/>
    </location>
</feature>
<evidence type="ECO:0000259" key="17">
    <source>
        <dbReference type="SMART" id="SM00670"/>
    </source>
</evidence>
<keyword evidence="20" id="KW-1185">Reference proteome</keyword>
<comment type="caution">
    <text evidence="19">The sequence shown here is derived from an EMBL/GenBank/DDBJ whole genome shotgun (WGS) entry which is preliminary data.</text>
</comment>
<accession>A0A507C7T2</accession>
<dbReference type="GO" id="GO:0003723">
    <property type="term" value="F:RNA binding"/>
    <property type="evidence" value="ECO:0007669"/>
    <property type="project" value="UniProtKB-KW"/>
</dbReference>
<feature type="compositionally biased region" description="Low complexity" evidence="16">
    <location>
        <begin position="968"/>
        <end position="982"/>
    </location>
</feature>
<dbReference type="InterPro" id="IPR033771">
    <property type="entry name" value="Rrp44_CSD1"/>
</dbReference>
<dbReference type="SMART" id="SM00670">
    <property type="entry name" value="PINc"/>
    <property type="match status" value="1"/>
</dbReference>
<dbReference type="Gene3D" id="2.40.50.140">
    <property type="entry name" value="Nucleic acid-binding proteins"/>
    <property type="match status" value="1"/>
</dbReference>
<gene>
    <name evidence="19" type="ORF">SmJEL517_g00903</name>
</gene>
<proteinExistence type="inferred from homology"/>
<dbReference type="GO" id="GO:0071031">
    <property type="term" value="P:nuclear mRNA surveillance of mRNA 3'-end processing"/>
    <property type="evidence" value="ECO:0007669"/>
    <property type="project" value="TreeGrafter"/>
</dbReference>
<dbReference type="RefSeq" id="XP_031027177.1">
    <property type="nucleotide sequence ID" value="XM_031166831.1"/>
</dbReference>
<evidence type="ECO:0000256" key="15">
    <source>
        <dbReference type="RuleBase" id="RU003901"/>
    </source>
</evidence>
<evidence type="ECO:0000256" key="4">
    <source>
        <dbReference type="ARBA" id="ARBA00005785"/>
    </source>
</evidence>
<evidence type="ECO:0000256" key="5">
    <source>
        <dbReference type="ARBA" id="ARBA00022490"/>
    </source>
</evidence>
<sequence>MLKSKSFVRKTKKGTVIKIVKEHYLRDDIYCGIDACRICVEQVTPHLNKLPTANSNSCIATPHYIIPDTNIVLHQMDVLEHPAFSDVIILQTVLDELRHRSLPVYTRVRALVADQARRFYVFSNEHARETHVERLDNETPNDRNDRAIRMTIAWYLHHLQQPKNSSGGARTVVLLTNDKANREKAVAAGLLSFPLRQYVESITKEPQLVDMIAPVDESEEVTDNKRFTYDEHYRAEKVVAGLNAGVLYKGKLNITTHNSLEGSVFGRKENAPELNITIVGRSNLNRAMHGDIVAVELLPESQWKSVATELVVEEEEDEEAVEAAAAESSQQQQSASSKAGPKTTPMDVDAPSTARPSGRIVGIIKRNWRPYCGSIDGTMVADTVTTSTLQSVFVNPIDKRIPRIRIQTRQARNLLGKRILVAVDVWSRTSRYPSGHFVKTLGDAGDASTETEVVLLEYDVSYEPFTKQVNASLPVEGEAWVVKSTDFENRQDFRHIDICSIDPPGCTDIDDALHAIRLPDGKIQVGVHIADVSNFVKPGTPMDDEARARGTTVYLVDKRIDMLPSLLGTNLCSIRSDVERLAFSCIWTMTEDAEILDCVYTKSVIKSRASLTYDQAQERLDDSNATDAVSMGIKLLNSLAKKLRAKRVAAGALTLASNEVRFNLKDRVEETQDPVEPEMKELKETNALVEEFMLLANIYVAKKIYSMFPESSVLRRHPSPPSDNFDVLKKAVAAVGDFSINTDTSKTLAESLDRASKADNPYFNKLLRIVTTRCLMQAIYFCSGTIPESEFVHYGLASEIYTHFTSPIRRYADLVVHRLLAACIGYDKVYSADLTNKARVEETCENLNYRHTQAQKASRASVEIYTNRFFKGKALDREAYVIRIMKNGFTAMIPEFGVEGFVYASPKTGVSPFVYDEEQNILVAGYIQIRVFDKIKVRITIEEGDKTGRRAKMVLGLLEPVVPGLPLPDAVSSTTSPSTKRTSVLERSGKKVNR</sequence>
<dbReference type="SMART" id="SM00955">
    <property type="entry name" value="RNB"/>
    <property type="match status" value="1"/>
</dbReference>
<dbReference type="InterPro" id="IPR033770">
    <property type="entry name" value="RRP44_S1"/>
</dbReference>
<keyword evidence="6" id="KW-0698">rRNA processing</keyword>
<keyword evidence="7" id="KW-0540">Nuclease</keyword>
<dbReference type="PANTHER" id="PTHR23355">
    <property type="entry name" value="RIBONUCLEASE"/>
    <property type="match status" value="1"/>
</dbReference>
<dbReference type="GO" id="GO:0000176">
    <property type="term" value="C:nuclear exosome (RNase complex)"/>
    <property type="evidence" value="ECO:0007669"/>
    <property type="project" value="UniProtKB-ARBA"/>
</dbReference>
<evidence type="ECO:0000256" key="7">
    <source>
        <dbReference type="ARBA" id="ARBA00022722"/>
    </source>
</evidence>
<dbReference type="CDD" id="cd09862">
    <property type="entry name" value="PIN_Rrp44-like"/>
    <property type="match status" value="1"/>
</dbReference>
<organism evidence="19 20">
    <name type="scientific">Synchytrium microbalum</name>
    <dbReference type="NCBI Taxonomy" id="1806994"/>
    <lineage>
        <taxon>Eukaryota</taxon>
        <taxon>Fungi</taxon>
        <taxon>Fungi incertae sedis</taxon>
        <taxon>Chytridiomycota</taxon>
        <taxon>Chytridiomycota incertae sedis</taxon>
        <taxon>Chytridiomycetes</taxon>
        <taxon>Synchytriales</taxon>
        <taxon>Synchytriaceae</taxon>
        <taxon>Synchytrium</taxon>
    </lineage>
</organism>
<evidence type="ECO:0000259" key="18">
    <source>
        <dbReference type="SMART" id="SM00955"/>
    </source>
</evidence>
<dbReference type="PANTHER" id="PTHR23355:SF35">
    <property type="entry name" value="EXOSOME COMPLEX EXONUCLEASE RRP44"/>
    <property type="match status" value="1"/>
</dbReference>
<evidence type="ECO:0000256" key="2">
    <source>
        <dbReference type="ARBA" id="ARBA00004496"/>
    </source>
</evidence>
<comment type="similarity">
    <text evidence="4 15">Belongs to the RNR ribonuclease family.</text>
</comment>
<dbReference type="InterPro" id="IPR041505">
    <property type="entry name" value="Dis3_CSD2"/>
</dbReference>
<feature type="region of interest" description="Disordered" evidence="16">
    <location>
        <begin position="968"/>
        <end position="994"/>
    </location>
</feature>
<dbReference type="OrthoDB" id="372421at2759"/>
<dbReference type="SUPFAM" id="SSF50249">
    <property type="entry name" value="Nucleic acid-binding proteins"/>
    <property type="match status" value="3"/>
</dbReference>
<dbReference type="GO" id="GO:0000175">
    <property type="term" value="F:3'-5'-RNA exonuclease activity"/>
    <property type="evidence" value="ECO:0007669"/>
    <property type="project" value="TreeGrafter"/>
</dbReference>
<dbReference type="GO" id="GO:0005730">
    <property type="term" value="C:nucleolus"/>
    <property type="evidence" value="ECO:0007669"/>
    <property type="project" value="UniProtKB-SubCell"/>
</dbReference>
<name>A0A507C7T2_9FUNG</name>
<evidence type="ECO:0000313" key="20">
    <source>
        <dbReference type="Proteomes" id="UP000319731"/>
    </source>
</evidence>
<dbReference type="Proteomes" id="UP000319731">
    <property type="component" value="Unassembled WGS sequence"/>
</dbReference>
<evidence type="ECO:0000256" key="9">
    <source>
        <dbReference type="ARBA" id="ARBA00022801"/>
    </source>
</evidence>
<dbReference type="EMBL" id="QEAO01000003">
    <property type="protein sequence ID" value="TPX37107.1"/>
    <property type="molecule type" value="Genomic_DNA"/>
</dbReference>